<evidence type="ECO:0000313" key="8">
    <source>
        <dbReference type="Proteomes" id="UP000632195"/>
    </source>
</evidence>
<evidence type="ECO:0000256" key="1">
    <source>
        <dbReference type="ARBA" id="ARBA00001974"/>
    </source>
</evidence>
<dbReference type="PRINTS" id="PR00411">
    <property type="entry name" value="PNDRDTASEI"/>
</dbReference>
<name>A0AA37BQJ9_9ARCH</name>
<evidence type="ECO:0000256" key="2">
    <source>
        <dbReference type="ARBA" id="ARBA00022630"/>
    </source>
</evidence>
<comment type="cofactor">
    <cofactor evidence="1">
        <name>FAD</name>
        <dbReference type="ChEBI" id="CHEBI:57692"/>
    </cofactor>
</comment>
<organism evidence="7 8">
    <name type="scientific">Thermogymnomonas acidicola</name>
    <dbReference type="NCBI Taxonomy" id="399579"/>
    <lineage>
        <taxon>Archaea</taxon>
        <taxon>Methanobacteriati</taxon>
        <taxon>Thermoplasmatota</taxon>
        <taxon>Thermoplasmata</taxon>
        <taxon>Thermoplasmatales</taxon>
        <taxon>Thermogymnomonas</taxon>
    </lineage>
</organism>
<keyword evidence="8" id="KW-1185">Reference proteome</keyword>
<evidence type="ECO:0000256" key="4">
    <source>
        <dbReference type="ARBA" id="ARBA00023002"/>
    </source>
</evidence>
<dbReference type="Proteomes" id="UP000632195">
    <property type="component" value="Unassembled WGS sequence"/>
</dbReference>
<dbReference type="SUPFAM" id="SSF51905">
    <property type="entry name" value="FAD/NAD(P)-binding domain"/>
    <property type="match status" value="1"/>
</dbReference>
<proteinExistence type="predicted"/>
<keyword evidence="2" id="KW-0285">Flavoprotein</keyword>
<dbReference type="InterPro" id="IPR023753">
    <property type="entry name" value="FAD/NAD-binding_dom"/>
</dbReference>
<keyword evidence="4" id="KW-0560">Oxidoreductase</keyword>
<keyword evidence="5" id="KW-0676">Redox-active center</keyword>
<protein>
    <submittedName>
        <fullName evidence="7">CoA-disulfide reductase</fullName>
    </submittedName>
</protein>
<reference evidence="7" key="1">
    <citation type="journal article" date="2014" name="Int. J. Syst. Evol. Microbiol.">
        <title>Complete genome sequence of Corynebacterium casei LMG S-19264T (=DSM 44701T), isolated from a smear-ripened cheese.</title>
        <authorList>
            <consortium name="US DOE Joint Genome Institute (JGI-PGF)"/>
            <person name="Walter F."/>
            <person name="Albersmeier A."/>
            <person name="Kalinowski J."/>
            <person name="Ruckert C."/>
        </authorList>
    </citation>
    <scope>NUCLEOTIDE SEQUENCE</scope>
    <source>
        <strain evidence="7">JCM 13583</strain>
    </source>
</reference>
<accession>A0AA37BQJ9</accession>
<dbReference type="InterPro" id="IPR016156">
    <property type="entry name" value="FAD/NAD-linked_Rdtase_dimer_sf"/>
</dbReference>
<reference evidence="7" key="2">
    <citation type="submission" date="2022-09" db="EMBL/GenBank/DDBJ databases">
        <authorList>
            <person name="Sun Q."/>
            <person name="Ohkuma M."/>
        </authorList>
    </citation>
    <scope>NUCLEOTIDE SEQUENCE</scope>
    <source>
        <strain evidence="7">JCM 13583</strain>
    </source>
</reference>
<dbReference type="InterPro" id="IPR036188">
    <property type="entry name" value="FAD/NAD-bd_sf"/>
</dbReference>
<dbReference type="PANTHER" id="PTHR43429">
    <property type="entry name" value="PYRIDINE NUCLEOTIDE-DISULFIDE OXIDOREDUCTASE DOMAIN-CONTAINING"/>
    <property type="match status" value="1"/>
</dbReference>
<dbReference type="EMBL" id="BMNY01000001">
    <property type="protein sequence ID" value="GGM69956.1"/>
    <property type="molecule type" value="Genomic_DNA"/>
</dbReference>
<keyword evidence="3" id="KW-0274">FAD</keyword>
<evidence type="ECO:0000259" key="6">
    <source>
        <dbReference type="Pfam" id="PF07992"/>
    </source>
</evidence>
<evidence type="ECO:0000256" key="5">
    <source>
        <dbReference type="ARBA" id="ARBA00023284"/>
    </source>
</evidence>
<comment type="caution">
    <text evidence="7">The sequence shown here is derived from an EMBL/GenBank/DDBJ whole genome shotgun (WGS) entry which is preliminary data.</text>
</comment>
<evidence type="ECO:0000313" key="7">
    <source>
        <dbReference type="EMBL" id="GGM69956.1"/>
    </source>
</evidence>
<feature type="domain" description="FAD/NAD(P)-binding" evidence="6">
    <location>
        <begin position="7"/>
        <end position="302"/>
    </location>
</feature>
<dbReference type="Gene3D" id="3.50.50.60">
    <property type="entry name" value="FAD/NAD(P)-binding domain"/>
    <property type="match status" value="2"/>
</dbReference>
<dbReference type="Pfam" id="PF07992">
    <property type="entry name" value="Pyr_redox_2"/>
    <property type="match status" value="1"/>
</dbReference>
<dbReference type="InterPro" id="IPR050260">
    <property type="entry name" value="FAD-bd_OxRdtase"/>
</dbReference>
<dbReference type="GO" id="GO:0016491">
    <property type="term" value="F:oxidoreductase activity"/>
    <property type="evidence" value="ECO:0007669"/>
    <property type="project" value="UniProtKB-KW"/>
</dbReference>
<gene>
    <name evidence="7" type="ORF">GCM10007108_05050</name>
</gene>
<dbReference type="SUPFAM" id="SSF55424">
    <property type="entry name" value="FAD/NAD-linked reductases, dimerisation (C-terminal) domain"/>
    <property type="match status" value="1"/>
</dbReference>
<dbReference type="AlphaFoldDB" id="A0AA37BQJ9"/>
<sequence length="438" mass="45996">MKAYTGMRIVVVGGGAAGMAAASKAKRVSPHASVTVLEAGRFVSYAECGMPYYLQGIVKDLEDLLHYPVTEFTQRRGIDVRTGCRVTEIDTGKQVVKSQCGDFPYDRLIIASGASPVLPPELSSPDVHTLRSMEEASSIKASMRPGSEVAIVGGGVLGTELASALSEGGFRVTLVVRKHRLISALSEEVSALVAAEMEGRVKILWDTTVASVEGKGGQKLLETSSGQVRADVVIAATGVRPNSRIASDAGIQTTGSGAIRVDERCLTSEPGVYAAGDVAACRDLVTGDYGWFPLAQVSNKMGRVAGANAAGGEMSFPGALGTTLIRIFGKELGFTGLTGQRARDAGCKSVHITAGSRANYYPGRENVDFVLHYFPDGRVAGAEVFGGPGSAWRLNAVAGLISRGSRLEDLFFADFGYSPPFGPVWDPIVIAASVAMRE</sequence>
<dbReference type="PANTHER" id="PTHR43429:SF1">
    <property type="entry name" value="NAD(P)H SULFUR OXIDOREDUCTASE (COA-DEPENDENT)"/>
    <property type="match status" value="1"/>
</dbReference>
<evidence type="ECO:0000256" key="3">
    <source>
        <dbReference type="ARBA" id="ARBA00022827"/>
    </source>
</evidence>
<dbReference type="PRINTS" id="PR00368">
    <property type="entry name" value="FADPNR"/>
</dbReference>